<proteinExistence type="predicted"/>
<evidence type="ECO:0000313" key="1">
    <source>
        <dbReference type="EMBL" id="RGU59093.1"/>
    </source>
</evidence>
<dbReference type="Proteomes" id="UP000284243">
    <property type="component" value="Unassembled WGS sequence"/>
</dbReference>
<dbReference type="AlphaFoldDB" id="A0A412TZ97"/>
<accession>A0A412TZ97</accession>
<dbReference type="EMBL" id="QRYC01000001">
    <property type="protein sequence ID" value="RGU59093.1"/>
    <property type="molecule type" value="Genomic_DNA"/>
</dbReference>
<gene>
    <name evidence="1" type="ORF">DWW57_00045</name>
</gene>
<protein>
    <recommendedName>
        <fullName evidence="3">Bacterial surface antigen (D15) domain-containing protein</fullName>
    </recommendedName>
</protein>
<comment type="caution">
    <text evidence="1">The sequence shown here is derived from an EMBL/GenBank/DDBJ whole genome shotgun (WGS) entry which is preliminary data.</text>
</comment>
<dbReference type="Gene3D" id="3.10.20.310">
    <property type="entry name" value="membrane protein fhac"/>
    <property type="match status" value="1"/>
</dbReference>
<name>A0A412TZ97_9BACT</name>
<sequence length="659" mass="77197">MKRIVFTLIICFWVGRVLAIDHRIPAVQDSVRLDTVKKSLQAQSLQHLLERDSLPLMTLPVSEAQMKMSPVYLPDSLIRDTLRYEYTKIKDFAYKAKWTKELYKMVFVNPRRGYLNVMRTQNSEERFKAYSGKVIHDISIVVLPPYGTSVYDTTYFEEDMGWLKTLANKTHMKTAEKVIRRQLTIKPGMLLVPFELVQNEILLRRLDYIDDANMIVTEDPDNPAQVNVTLICKDQLSWGATVESNFLNSFDIGLENKNFMKLGHVLNYEFSYRGTKDKKWGNELEYKVNSLWGTHINIRGYYRNDYREKEVFVDVERQFLTNRMKWAGGMGVGRVFYSDDLPDRNVNRLEELFNYHYQDVWLGKSFLLPYRYSYNQNMFLTGRFFTTLFNNRPLVTDDTNHLYYNRRDYFAAFTYIKMKYYKANLIYDFGRTEDIPTGLMLSLTTGYEKSEFDNYGYIAGECHYSHFNKYDERYYALEAALGSYVNEDGFTRGTLKLGASHISNLCSWGSFKFRFYNDVHYVKGIRRYPGDFLYMEDRNIRGFSSDTLRGNQKLSSSLATTFFLPYIKKGFRVSISSFCDFGVIAADNKKLVHSKTYWGFGVGVNLRNDNVVIKNISFRFAVYPTIPEDGRSFQAILSSGNRGSFYDYHVTKPQVIQYE</sequence>
<reference evidence="1 2" key="1">
    <citation type="submission" date="2018-08" db="EMBL/GenBank/DDBJ databases">
        <title>A genome reference for cultivated species of the human gut microbiota.</title>
        <authorList>
            <person name="Zou Y."/>
            <person name="Xue W."/>
            <person name="Luo G."/>
        </authorList>
    </citation>
    <scope>NUCLEOTIDE SEQUENCE [LARGE SCALE GENOMIC DNA]</scope>
    <source>
        <strain evidence="1 2">AF16-14</strain>
    </source>
</reference>
<dbReference type="RefSeq" id="WP_046403545.1">
    <property type="nucleotide sequence ID" value="NZ_JADNIQ010000006.1"/>
</dbReference>
<evidence type="ECO:0000313" key="2">
    <source>
        <dbReference type="Proteomes" id="UP000284243"/>
    </source>
</evidence>
<organism evidence="1 2">
    <name type="scientific">Odoribacter splanchnicus</name>
    <dbReference type="NCBI Taxonomy" id="28118"/>
    <lineage>
        <taxon>Bacteria</taxon>
        <taxon>Pseudomonadati</taxon>
        <taxon>Bacteroidota</taxon>
        <taxon>Bacteroidia</taxon>
        <taxon>Bacteroidales</taxon>
        <taxon>Odoribacteraceae</taxon>
        <taxon>Odoribacter</taxon>
    </lineage>
</organism>
<evidence type="ECO:0008006" key="3">
    <source>
        <dbReference type="Google" id="ProtNLM"/>
    </source>
</evidence>